<dbReference type="PROSITE" id="PS51371">
    <property type="entry name" value="CBS"/>
    <property type="match status" value="2"/>
</dbReference>
<dbReference type="RefSeq" id="WP_006594043.1">
    <property type="nucleotide sequence ID" value="NZ_BAHD01000072.1"/>
</dbReference>
<feature type="region of interest" description="Disordered" evidence="11">
    <location>
        <begin position="465"/>
        <end position="510"/>
    </location>
</feature>
<dbReference type="OrthoDB" id="110231at2"/>
<dbReference type="Gene3D" id="3.30.465.10">
    <property type="match status" value="1"/>
</dbReference>
<gene>
    <name evidence="15" type="ORF">KILIM_072_00200</name>
</gene>
<dbReference type="InterPro" id="IPR036318">
    <property type="entry name" value="FAD-bd_PCMH-like_sf"/>
</dbReference>
<organism evidence="15 16">
    <name type="scientific">Kineosphaera limosa NBRC 100340</name>
    <dbReference type="NCBI Taxonomy" id="1184609"/>
    <lineage>
        <taxon>Bacteria</taxon>
        <taxon>Bacillati</taxon>
        <taxon>Actinomycetota</taxon>
        <taxon>Actinomycetes</taxon>
        <taxon>Micrococcales</taxon>
        <taxon>Dermatophilaceae</taxon>
        <taxon>Kineosphaera</taxon>
    </lineage>
</organism>
<accession>K6WUJ7</accession>
<evidence type="ECO:0000259" key="13">
    <source>
        <dbReference type="PROSITE" id="PS51371"/>
    </source>
</evidence>
<feature type="domain" description="CNNM transmembrane" evidence="14">
    <location>
        <begin position="3"/>
        <end position="206"/>
    </location>
</feature>
<dbReference type="Pfam" id="PF00571">
    <property type="entry name" value="CBS"/>
    <property type="match status" value="2"/>
</dbReference>
<dbReference type="Gene3D" id="3.10.580.10">
    <property type="entry name" value="CBS-domain"/>
    <property type="match status" value="1"/>
</dbReference>
<name>K6WUJ7_9MICO</name>
<evidence type="ECO:0000256" key="6">
    <source>
        <dbReference type="ARBA" id="ARBA00022989"/>
    </source>
</evidence>
<proteinExistence type="inferred from homology"/>
<dbReference type="AlphaFoldDB" id="K6WUJ7"/>
<evidence type="ECO:0000256" key="11">
    <source>
        <dbReference type="SAM" id="MobiDB-lite"/>
    </source>
</evidence>
<keyword evidence="4 10" id="KW-0812">Transmembrane</keyword>
<dbReference type="InterPro" id="IPR051676">
    <property type="entry name" value="UPF0053_domain"/>
</dbReference>
<evidence type="ECO:0000256" key="9">
    <source>
        <dbReference type="PROSITE-ProRule" id="PRU00703"/>
    </source>
</evidence>
<evidence type="ECO:0000256" key="5">
    <source>
        <dbReference type="ARBA" id="ARBA00022737"/>
    </source>
</evidence>
<evidence type="ECO:0000256" key="10">
    <source>
        <dbReference type="PROSITE-ProRule" id="PRU01193"/>
    </source>
</evidence>
<keyword evidence="6 10" id="KW-1133">Transmembrane helix</keyword>
<dbReference type="InterPro" id="IPR046342">
    <property type="entry name" value="CBS_dom_sf"/>
</dbReference>
<feature type="domain" description="CBS" evidence="13">
    <location>
        <begin position="225"/>
        <end position="283"/>
    </location>
</feature>
<dbReference type="Pfam" id="PF01595">
    <property type="entry name" value="CNNM"/>
    <property type="match status" value="1"/>
</dbReference>
<dbReference type="eggNOG" id="COG1253">
    <property type="taxonomic scope" value="Bacteria"/>
</dbReference>
<evidence type="ECO:0000256" key="8">
    <source>
        <dbReference type="ARBA" id="ARBA00023136"/>
    </source>
</evidence>
<feature type="transmembrane region" description="Helical" evidence="12">
    <location>
        <begin position="6"/>
        <end position="26"/>
    </location>
</feature>
<dbReference type="PANTHER" id="PTHR43099:SF6">
    <property type="entry name" value="UPF0053 PROTEIN RV1842C"/>
    <property type="match status" value="1"/>
</dbReference>
<keyword evidence="8 10" id="KW-0472">Membrane</keyword>
<dbReference type="GO" id="GO:0005886">
    <property type="term" value="C:plasma membrane"/>
    <property type="evidence" value="ECO:0007669"/>
    <property type="project" value="UniProtKB-SubCell"/>
</dbReference>
<comment type="similarity">
    <text evidence="2">Belongs to the UPF0053 family.</text>
</comment>
<protein>
    <recommendedName>
        <fullName evidence="17">Transporter</fullName>
    </recommendedName>
</protein>
<dbReference type="InterPro" id="IPR000644">
    <property type="entry name" value="CBS_dom"/>
</dbReference>
<dbReference type="PANTHER" id="PTHR43099">
    <property type="entry name" value="UPF0053 PROTEIN YRKA"/>
    <property type="match status" value="1"/>
</dbReference>
<evidence type="ECO:0000259" key="14">
    <source>
        <dbReference type="PROSITE" id="PS51846"/>
    </source>
</evidence>
<feature type="transmembrane region" description="Helical" evidence="12">
    <location>
        <begin position="142"/>
        <end position="161"/>
    </location>
</feature>
<evidence type="ECO:0000256" key="7">
    <source>
        <dbReference type="ARBA" id="ARBA00023122"/>
    </source>
</evidence>
<dbReference type="SMART" id="SM01091">
    <property type="entry name" value="CorC_HlyC"/>
    <property type="match status" value="1"/>
</dbReference>
<dbReference type="SUPFAM" id="SSF54631">
    <property type="entry name" value="CBS-domain pair"/>
    <property type="match status" value="1"/>
</dbReference>
<dbReference type="InterPro" id="IPR002550">
    <property type="entry name" value="CNNM"/>
</dbReference>
<dbReference type="Proteomes" id="UP000008366">
    <property type="component" value="Unassembled WGS sequence"/>
</dbReference>
<comment type="caution">
    <text evidence="15">The sequence shown here is derived from an EMBL/GenBank/DDBJ whole genome shotgun (WGS) entry which is preliminary data.</text>
</comment>
<dbReference type="EMBL" id="BAHD01000072">
    <property type="protein sequence ID" value="GAB97511.1"/>
    <property type="molecule type" value="Genomic_DNA"/>
</dbReference>
<evidence type="ECO:0000313" key="16">
    <source>
        <dbReference type="Proteomes" id="UP000008366"/>
    </source>
</evidence>
<dbReference type="CDD" id="cd04590">
    <property type="entry name" value="CBS_pair_CorC_HlyC_assoc"/>
    <property type="match status" value="1"/>
</dbReference>
<dbReference type="PROSITE" id="PS51846">
    <property type="entry name" value="CNNM"/>
    <property type="match status" value="1"/>
</dbReference>
<reference evidence="15 16" key="1">
    <citation type="submission" date="2012-08" db="EMBL/GenBank/DDBJ databases">
        <title>Whole genome shotgun sequence of Kineosphaera limosa NBRC 100340.</title>
        <authorList>
            <person name="Yoshida I."/>
            <person name="Isaki S."/>
            <person name="Hosoyama A."/>
            <person name="Tsuchikane K."/>
            <person name="Katsumata H."/>
            <person name="Ando Y."/>
            <person name="Ohji S."/>
            <person name="Hamada M."/>
            <person name="Tamura T."/>
            <person name="Yamazoe A."/>
            <person name="Yamazaki S."/>
            <person name="Fujita N."/>
        </authorList>
    </citation>
    <scope>NUCLEOTIDE SEQUENCE [LARGE SCALE GENOMIC DNA]</scope>
    <source>
        <strain evidence="15 16">NBRC 100340</strain>
    </source>
</reference>
<sequence>MTELLSLLFGVAVVLAITAVTGYFVAQEFAYMAVDRSRLGAKASTGDDQAERTLSITRRTSFMLSGAQLGITVTGLLVGYVAEPLIGSSIGVMLGGVGVPRAVSIGVGAVLAIAFSTVVQMIFGELFPKNLAIARSEPVARWLSRSTSIYLAIFGPIIWVFDQASNVLLRALRIEPVHDVEHSATLRDLEHIVEDSRESGDLPEELSVMLDRIIDFPRRQVTHAMIPRSRTDVLREEATIEEVREEMAGGHSRYPILTDSDEVIGIVQLADVLATHRPMSDPVTTIMREPMVIAELTPLPEALRLLRESHNQLACVIDEYGGLTGVLAVEDLAEELVGEITDEHDPDTPDYEAREDDGVWVMAGDVHVDEVERALAIDLPRGAYETIGGLIIDQLGGLPDANTRLQVRLLDDPGEFAHEEELEPHYLDVEVLDIERHVPSRVRLQLPEELLERRRELERALEEAARLAAEEEESAQEAEEDSDESVEISQDDGWRRKRPRRSEAKDGEQA</sequence>
<evidence type="ECO:0000256" key="2">
    <source>
        <dbReference type="ARBA" id="ARBA00006337"/>
    </source>
</evidence>
<dbReference type="SUPFAM" id="SSF56176">
    <property type="entry name" value="FAD-binding/transporter-associated domain-like"/>
    <property type="match status" value="1"/>
</dbReference>
<dbReference type="InterPro" id="IPR044751">
    <property type="entry name" value="Ion_transp-like_CBS"/>
</dbReference>
<dbReference type="GO" id="GO:0050660">
    <property type="term" value="F:flavin adenine dinucleotide binding"/>
    <property type="evidence" value="ECO:0007669"/>
    <property type="project" value="InterPro"/>
</dbReference>
<feature type="transmembrane region" description="Helical" evidence="12">
    <location>
        <begin position="102"/>
        <end position="122"/>
    </location>
</feature>
<keyword evidence="7 9" id="KW-0129">CBS domain</keyword>
<evidence type="ECO:0000256" key="1">
    <source>
        <dbReference type="ARBA" id="ARBA00004651"/>
    </source>
</evidence>
<dbReference type="Pfam" id="PF03471">
    <property type="entry name" value="CorC_HlyC"/>
    <property type="match status" value="1"/>
</dbReference>
<evidence type="ECO:0000256" key="3">
    <source>
        <dbReference type="ARBA" id="ARBA00022475"/>
    </source>
</evidence>
<comment type="subcellular location">
    <subcellularLocation>
        <location evidence="1">Cell membrane</location>
        <topology evidence="1">Multi-pass membrane protein</topology>
    </subcellularLocation>
</comment>
<feature type="compositionally biased region" description="Basic and acidic residues" evidence="11">
    <location>
        <begin position="501"/>
        <end position="510"/>
    </location>
</feature>
<keyword evidence="16" id="KW-1185">Reference proteome</keyword>
<feature type="domain" description="CBS" evidence="13">
    <location>
        <begin position="286"/>
        <end position="343"/>
    </location>
</feature>
<dbReference type="InterPro" id="IPR005170">
    <property type="entry name" value="Transptr-assoc_dom"/>
</dbReference>
<keyword evidence="5" id="KW-0677">Repeat</keyword>
<evidence type="ECO:0000313" key="15">
    <source>
        <dbReference type="EMBL" id="GAB97511.1"/>
    </source>
</evidence>
<feature type="transmembrane region" description="Helical" evidence="12">
    <location>
        <begin position="62"/>
        <end position="82"/>
    </location>
</feature>
<dbReference type="InterPro" id="IPR016169">
    <property type="entry name" value="FAD-bd_PCMH_sub2"/>
</dbReference>
<evidence type="ECO:0008006" key="17">
    <source>
        <dbReference type="Google" id="ProtNLM"/>
    </source>
</evidence>
<evidence type="ECO:0000256" key="12">
    <source>
        <dbReference type="SAM" id="Phobius"/>
    </source>
</evidence>
<dbReference type="STRING" id="1184609.KILIM_072_00200"/>
<feature type="compositionally biased region" description="Acidic residues" evidence="11">
    <location>
        <begin position="470"/>
        <end position="490"/>
    </location>
</feature>
<keyword evidence="3" id="KW-1003">Cell membrane</keyword>
<evidence type="ECO:0000256" key="4">
    <source>
        <dbReference type="ARBA" id="ARBA00022692"/>
    </source>
</evidence>